<dbReference type="SUPFAM" id="SSF51045">
    <property type="entry name" value="WW domain"/>
    <property type="match status" value="2"/>
</dbReference>
<dbReference type="CDD" id="cd00201">
    <property type="entry name" value="WW"/>
    <property type="match status" value="2"/>
</dbReference>
<dbReference type="AlphaFoldDB" id="A0A7S3D4B9"/>
<dbReference type="PANTHER" id="PTHR21715:SF0">
    <property type="entry name" value="RH04127P"/>
    <property type="match status" value="1"/>
</dbReference>
<name>A0A7S3D4B9_9EUKA</name>
<feature type="domain" description="WW" evidence="2">
    <location>
        <begin position="35"/>
        <end position="68"/>
    </location>
</feature>
<evidence type="ECO:0000313" key="3">
    <source>
        <dbReference type="EMBL" id="CAE0245959.1"/>
    </source>
</evidence>
<dbReference type="EMBL" id="HBIB01012443">
    <property type="protein sequence ID" value="CAE0245959.1"/>
    <property type="molecule type" value="Transcribed_RNA"/>
</dbReference>
<proteinExistence type="predicted"/>
<feature type="region of interest" description="Disordered" evidence="1">
    <location>
        <begin position="306"/>
        <end position="333"/>
    </location>
</feature>
<dbReference type="InterPro" id="IPR036020">
    <property type="entry name" value="WW_dom_sf"/>
</dbReference>
<dbReference type="InterPro" id="IPR001202">
    <property type="entry name" value="WW_dom"/>
</dbReference>
<dbReference type="InterPro" id="IPR053233">
    <property type="entry name" value="ABRA-related"/>
</dbReference>
<dbReference type="PANTHER" id="PTHR21715">
    <property type="entry name" value="RH04127P"/>
    <property type="match status" value="1"/>
</dbReference>
<organism evidence="3">
    <name type="scientific">Palpitomonas bilix</name>
    <dbReference type="NCBI Taxonomy" id="652834"/>
    <lineage>
        <taxon>Eukaryota</taxon>
        <taxon>Eukaryota incertae sedis</taxon>
    </lineage>
</organism>
<dbReference type="SMART" id="SM00456">
    <property type="entry name" value="WW"/>
    <property type="match status" value="3"/>
</dbReference>
<dbReference type="Gene3D" id="3.30.1470.10">
    <property type="entry name" value="Photosystem I PsaD, reaction center subunit II"/>
    <property type="match status" value="2"/>
</dbReference>
<gene>
    <name evidence="3" type="ORF">PBIL07802_LOCUS8142</name>
</gene>
<protein>
    <recommendedName>
        <fullName evidence="2">WW domain-containing protein</fullName>
    </recommendedName>
</protein>
<sequence>MGVTDEEVRDYAIYLGVDLPYEEYLLPIAKEALLAPLPPQWVEHVSASGDVYFYNKEKDESLRKHPLEDYYRDLIKAAQAKRAFQEKEAESKGGAGSGGAAVVKDANIERADLHEEVRRKSSGVLGFENTPIHEASRVVDAGVTIEEMEEMETYLGVDLFKEPDLLIWVYRAVVAPVPEPWEEHYDAEGKPYYYFPPADRSTRKHPYDAYISQKIAACRSEGKAGTPGQSAWLALQQEDGRIGYYDFSSRKTSDQAPPEGTIGTYTFVAIRGDRFVWPVIRVTPLSTAEGRTRDHQIGAGGVAEIGQLEDKRVGPEPPSADTGGAGGRSSSADVYGARARAQSRIDDGGNLRLPVALAKIKVPEVEFLTFFSWWSEEGKKRYLELEYDLAAKKFTLVADKLSIVENVPALNRRDEMLCGFDLHVGAKLNVLGKLTTLMQASIQTTEWQQAHYATIKLLAEVVERELKKYRPARSKMLPNDGYVADSVHPRRLGGEVGAAKAFAGVQLSRSVKEAAMNTLLLCDELDRYRPGMSNLYRKKLNIYIQ</sequence>
<reference evidence="3" key="1">
    <citation type="submission" date="2021-01" db="EMBL/GenBank/DDBJ databases">
        <authorList>
            <person name="Corre E."/>
            <person name="Pelletier E."/>
            <person name="Niang G."/>
            <person name="Scheremetjew M."/>
            <person name="Finn R."/>
            <person name="Kale V."/>
            <person name="Holt S."/>
            <person name="Cochrane G."/>
            <person name="Meng A."/>
            <person name="Brown T."/>
            <person name="Cohen L."/>
        </authorList>
    </citation>
    <scope>NUCLEOTIDE SEQUENCE</scope>
    <source>
        <strain evidence="3">NIES-2562</strain>
    </source>
</reference>
<accession>A0A7S3D4B9</accession>
<evidence type="ECO:0000256" key="1">
    <source>
        <dbReference type="SAM" id="MobiDB-lite"/>
    </source>
</evidence>
<dbReference type="PROSITE" id="PS50020">
    <property type="entry name" value="WW_DOMAIN_2"/>
    <property type="match status" value="2"/>
</dbReference>
<feature type="domain" description="WW" evidence="2">
    <location>
        <begin position="175"/>
        <end position="208"/>
    </location>
</feature>
<evidence type="ECO:0000259" key="2">
    <source>
        <dbReference type="PROSITE" id="PS50020"/>
    </source>
</evidence>